<evidence type="ECO:0000259" key="6">
    <source>
        <dbReference type="PROSITE" id="PS50878"/>
    </source>
</evidence>
<dbReference type="PANTHER" id="PTHR46141:SF1">
    <property type="entry name" value="SODIUM LEAK CHANNEL NALCN"/>
    <property type="match status" value="1"/>
</dbReference>
<keyword evidence="8" id="KW-1185">Reference proteome</keyword>
<evidence type="ECO:0000256" key="1">
    <source>
        <dbReference type="ARBA" id="ARBA00004141"/>
    </source>
</evidence>
<dbReference type="GO" id="GO:0016020">
    <property type="term" value="C:membrane"/>
    <property type="evidence" value="ECO:0007669"/>
    <property type="project" value="UniProtKB-SubCell"/>
</dbReference>
<dbReference type="SUPFAM" id="SSF81324">
    <property type="entry name" value="Voltage-gated potassium channels"/>
    <property type="match status" value="1"/>
</dbReference>
<dbReference type="AlphaFoldDB" id="A0ABC9W130"/>
<evidence type="ECO:0000256" key="2">
    <source>
        <dbReference type="ARBA" id="ARBA00022692"/>
    </source>
</evidence>
<name>A0ABC9W130_GRUJA</name>
<feature type="domain" description="Reverse transcriptase" evidence="6">
    <location>
        <begin position="266"/>
        <end position="556"/>
    </location>
</feature>
<dbReference type="InterPro" id="IPR028823">
    <property type="entry name" value="NALCN"/>
</dbReference>
<evidence type="ECO:0000313" key="8">
    <source>
        <dbReference type="Proteomes" id="UP001623348"/>
    </source>
</evidence>
<feature type="transmembrane region" description="Helical" evidence="5">
    <location>
        <begin position="14"/>
        <end position="37"/>
    </location>
</feature>
<dbReference type="InterPro" id="IPR043502">
    <property type="entry name" value="DNA/RNA_pol_sf"/>
</dbReference>
<dbReference type="SUPFAM" id="SSF56672">
    <property type="entry name" value="DNA/RNA polymerases"/>
    <property type="match status" value="1"/>
</dbReference>
<dbReference type="CDD" id="cd01650">
    <property type="entry name" value="RT_nLTR_like"/>
    <property type="match status" value="1"/>
</dbReference>
<dbReference type="Pfam" id="PF00078">
    <property type="entry name" value="RVT_1"/>
    <property type="match status" value="1"/>
</dbReference>
<keyword evidence="2 5" id="KW-0812">Transmembrane</keyword>
<keyword evidence="4 5" id="KW-0472">Membrane</keyword>
<dbReference type="InterPro" id="IPR000477">
    <property type="entry name" value="RT_dom"/>
</dbReference>
<feature type="transmembrane region" description="Helical" evidence="5">
    <location>
        <begin position="100"/>
        <end position="121"/>
    </location>
</feature>
<evidence type="ECO:0000313" key="7">
    <source>
        <dbReference type="EMBL" id="GAB0179193.1"/>
    </source>
</evidence>
<dbReference type="EMBL" id="BAAFJT010000001">
    <property type="protein sequence ID" value="GAB0179193.1"/>
    <property type="molecule type" value="Genomic_DNA"/>
</dbReference>
<proteinExistence type="predicted"/>
<comment type="caution">
    <text evidence="7">The sequence shown here is derived from an EMBL/GenBank/DDBJ whole genome shotgun (WGS) entry which is preliminary data.</text>
</comment>
<evidence type="ECO:0000256" key="5">
    <source>
        <dbReference type="SAM" id="Phobius"/>
    </source>
</evidence>
<organism evidence="7 8">
    <name type="scientific">Grus japonensis</name>
    <name type="common">Japanese crane</name>
    <name type="synonym">Red-crowned crane</name>
    <dbReference type="NCBI Taxonomy" id="30415"/>
    <lineage>
        <taxon>Eukaryota</taxon>
        <taxon>Metazoa</taxon>
        <taxon>Chordata</taxon>
        <taxon>Craniata</taxon>
        <taxon>Vertebrata</taxon>
        <taxon>Euteleostomi</taxon>
        <taxon>Archelosauria</taxon>
        <taxon>Archosauria</taxon>
        <taxon>Dinosauria</taxon>
        <taxon>Saurischia</taxon>
        <taxon>Theropoda</taxon>
        <taxon>Coelurosauria</taxon>
        <taxon>Aves</taxon>
        <taxon>Neognathae</taxon>
        <taxon>Neoaves</taxon>
        <taxon>Gruiformes</taxon>
        <taxon>Gruidae</taxon>
        <taxon>Grus</taxon>
    </lineage>
</organism>
<keyword evidence="3 5" id="KW-1133">Transmembrane helix</keyword>
<protein>
    <submittedName>
        <fullName evidence="7">Sodium leak channel NALCN</fullName>
    </submittedName>
</protein>
<dbReference type="Gene3D" id="1.10.287.70">
    <property type="match status" value="2"/>
</dbReference>
<dbReference type="Proteomes" id="UP001623348">
    <property type="component" value="Unassembled WGS sequence"/>
</dbReference>
<dbReference type="FunFam" id="1.20.120.350:FF:000030">
    <property type="entry name" value="sodium leak channel non-selective protein"/>
    <property type="match status" value="1"/>
</dbReference>
<evidence type="ECO:0000256" key="4">
    <source>
        <dbReference type="ARBA" id="ARBA00023136"/>
    </source>
</evidence>
<evidence type="ECO:0000256" key="3">
    <source>
        <dbReference type="ARBA" id="ARBA00022989"/>
    </source>
</evidence>
<dbReference type="PROSITE" id="PS50878">
    <property type="entry name" value="RT_POL"/>
    <property type="match status" value="1"/>
</dbReference>
<comment type="subcellular location">
    <subcellularLocation>
        <location evidence="1">Membrane</location>
        <topology evidence="1">Multi-pass membrane protein</topology>
    </subcellularLocation>
</comment>
<dbReference type="InterPro" id="IPR005821">
    <property type="entry name" value="Ion_trans_dom"/>
</dbReference>
<dbReference type="PANTHER" id="PTHR46141">
    <property type="entry name" value="SODIUM LEAK CHANNEL NON-SELECTIVE PROTEIN"/>
    <property type="match status" value="1"/>
</dbReference>
<feature type="transmembrane region" description="Helical" evidence="5">
    <location>
        <begin position="226"/>
        <end position="250"/>
    </location>
</feature>
<accession>A0ABC9W130</accession>
<feature type="transmembrane region" description="Helical" evidence="5">
    <location>
        <begin position="133"/>
        <end position="153"/>
    </location>
</feature>
<sequence>MYRAIDSFPRWRSYFYFITLIFFLAWLVKNVFIAVIIETFAEIRVQFQQMWGSRSSTTSTATTQMFHEDAAGGWQLVAVDVNKPQGRAPACLQKMMRSSVFHMFILSMVAVDVIVAASNYYKGENFKRQYDEFYLAEVAFTVLFDLEALLKIWCLGFTGYISSSLHKFELLLVIGTTLHIYPDLYHSQFTYFQAFMSMFQILTQEGWVDVMDQTLNAVGHMWAPVVAIYFILYHLFATLILLSLFVAVILDNLELDEDLKKLKQLKQSEANADTKEKLPLRLRIFEKFPNRPQMVKISKLPSDFTVPKIRESFMKQFIDRQQQDTSCLLRRLPSASSSSCDHSKRSAIEENKYIDQKMGWNTSINPSMTNLIAFYDGMTSWVDEGRAVDVVYLDFSKAFDTISHNILVSKLRKRGLDEGSVRWVGNCLNGRAQRVVISGAESSWRPVASGVPQGSVLGPVLFNMFINDLDKRTECTLSKFADDTKLGGVADTLEGCAAIQRDLDRLENWAKRNHMKFSTGKCRVLHLGKNNPRHQYRLGVDPRGSSSAEKDLGVLVDSKLSMSQ</sequence>
<dbReference type="Pfam" id="PF00520">
    <property type="entry name" value="Ion_trans"/>
    <property type="match status" value="3"/>
</dbReference>
<reference evidence="7 8" key="1">
    <citation type="submission" date="2024-06" db="EMBL/GenBank/DDBJ databases">
        <title>The draft genome of Grus japonensis, version 3.</title>
        <authorList>
            <person name="Nabeshima K."/>
            <person name="Suzuki S."/>
            <person name="Onuma M."/>
        </authorList>
    </citation>
    <scope>NUCLEOTIDE SEQUENCE [LARGE SCALE GENOMIC DNA]</scope>
    <source>
        <strain evidence="7 8">451A</strain>
    </source>
</reference>
<gene>
    <name evidence="7" type="ORF">GRJ2_000384600</name>
</gene>